<accession>D4IPJ6</accession>
<proteinExistence type="predicted"/>
<reference evidence="1 2" key="1">
    <citation type="submission" date="2010-03" db="EMBL/GenBank/DDBJ databases">
        <title>The genome sequence of Alistipes shahii WAL 8301.</title>
        <authorList>
            <consortium name="metaHIT consortium -- http://www.metahit.eu/"/>
            <person name="Pajon A."/>
            <person name="Turner K."/>
            <person name="Parkhill J."/>
        </authorList>
    </citation>
    <scope>NUCLEOTIDE SEQUENCE [LARGE SCALE GENOMIC DNA]</scope>
    <source>
        <strain evidence="1 2">WAL 8301</strain>
    </source>
</reference>
<dbReference type="AlphaFoldDB" id="D4IPJ6"/>
<organism evidence="1 2">
    <name type="scientific">Alistipes shahii WAL 8301</name>
    <dbReference type="NCBI Taxonomy" id="717959"/>
    <lineage>
        <taxon>Bacteria</taxon>
        <taxon>Pseudomonadati</taxon>
        <taxon>Bacteroidota</taxon>
        <taxon>Bacteroidia</taxon>
        <taxon>Bacteroidales</taxon>
        <taxon>Rikenellaceae</taxon>
        <taxon>Alistipes</taxon>
    </lineage>
</organism>
<dbReference type="Proteomes" id="UP000008794">
    <property type="component" value="Chromosome"/>
</dbReference>
<reference evidence="1 2" key="2">
    <citation type="submission" date="2010-03" db="EMBL/GenBank/DDBJ databases">
        <authorList>
            <person name="Pajon A."/>
        </authorList>
    </citation>
    <scope>NUCLEOTIDE SEQUENCE [LARGE SCALE GENOMIC DNA]</scope>
    <source>
        <strain evidence="1 2">WAL 8301</strain>
    </source>
</reference>
<keyword evidence="2" id="KW-1185">Reference proteome</keyword>
<dbReference type="KEGG" id="ash:AL1_26850"/>
<protein>
    <submittedName>
        <fullName evidence="1">Uncharacterized protein</fullName>
    </submittedName>
</protein>
<name>D4IPJ6_9BACT</name>
<sequence>MKPEAKPEEAEMEVLKLKLKSKTRIGLQQRRNVTEKDKEESYGGLIKLGRYALPIQINCKYHLFLSSTSFAWPT</sequence>
<dbReference type="BioCyc" id="ASHA717959:AL1_RS12700-MONOMER"/>
<evidence type="ECO:0000313" key="2">
    <source>
        <dbReference type="Proteomes" id="UP000008794"/>
    </source>
</evidence>
<dbReference type="HOGENOM" id="CLU_2679519_0_0_10"/>
<gene>
    <name evidence="1" type="ORF">AL1_26850</name>
</gene>
<dbReference type="EMBL" id="FP929032">
    <property type="protein sequence ID" value="CBK64858.1"/>
    <property type="molecule type" value="Genomic_DNA"/>
</dbReference>
<evidence type="ECO:0000313" key="1">
    <source>
        <dbReference type="EMBL" id="CBK64858.1"/>
    </source>
</evidence>